<keyword evidence="3 4" id="KW-0067">ATP-binding</keyword>
<dbReference type="GO" id="GO:0016887">
    <property type="term" value="F:ATP hydrolysis activity"/>
    <property type="evidence" value="ECO:0007669"/>
    <property type="project" value="InterPro"/>
</dbReference>
<evidence type="ECO:0000256" key="3">
    <source>
        <dbReference type="ARBA" id="ARBA00022840"/>
    </source>
</evidence>
<dbReference type="GO" id="GO:0000502">
    <property type="term" value="C:proteasome complex"/>
    <property type="evidence" value="ECO:0007669"/>
    <property type="project" value="UniProtKB-ARBA"/>
</dbReference>
<dbReference type="Pfam" id="PF00004">
    <property type="entry name" value="AAA"/>
    <property type="match status" value="1"/>
</dbReference>
<dbReference type="PANTHER" id="PTHR23073">
    <property type="entry name" value="26S PROTEASOME REGULATORY SUBUNIT"/>
    <property type="match status" value="1"/>
</dbReference>
<keyword evidence="2 4" id="KW-0547">Nucleotide-binding</keyword>
<feature type="domain" description="AAA+ ATPase" evidence="6">
    <location>
        <begin position="342"/>
        <end position="477"/>
    </location>
</feature>
<evidence type="ECO:0000313" key="7">
    <source>
        <dbReference type="EMBL" id="KAJ6801377.1"/>
    </source>
</evidence>
<evidence type="ECO:0000256" key="1">
    <source>
        <dbReference type="ARBA" id="ARBA00006914"/>
    </source>
</evidence>
<dbReference type="InterPro" id="IPR050221">
    <property type="entry name" value="26S_Proteasome_ATPase"/>
</dbReference>
<dbReference type="InterPro" id="IPR027417">
    <property type="entry name" value="P-loop_NTPase"/>
</dbReference>
<feature type="compositionally biased region" description="Low complexity" evidence="5">
    <location>
        <begin position="1"/>
        <end position="23"/>
    </location>
</feature>
<sequence>MSTILRRAASSAASALRRTTMASPLRSTKPETPPPRWRLSSAETPKFHTEPSPLSPAAFLLLGSAAGLVCSAQTALAEEGRHLPSAAPDSSEASGVDLEELVSAERKRIEELISSRGMQRGTYPPFTVAVKGQKVTVKFKIPPACDVSRLIVYLASHLGLKAEENNGGSDMLLRAWDSAAAWQITLNSPGKMKPEDDLCVWIFESLLGSEYREIEFIKKGSFNHKELEALVNALKIAGGKDVKKPLGKSSQGHTSRRENKYGSTHSPPLEKLVSDLEAMGVRVYGVDETKSVPTDNTVSWDNLAGYEEQKREVEDTILLALKRPEVYDDIARGTRCKFETNRPRAVLFEGPPGTGKTSSARVIANQAGVPLLYVPLEIIMSKYYGESERLLGKVFSLANELPDGALIFLDEVDSFAAARDSEMHEATRRILSILLRQIDGFEQEKRVVVIAATNRKEDLDPALISRFDSLICFDLPDQQTREKIAAQYAKHLKASEIVQFSTATDQMSGRDIRDVCQQAERHWAAKLIRGQIPEDLEGRNLPPIDEYLKCAEQRRHSLYPNTLEKSRKTSTHRRPLDLA</sequence>
<reference evidence="7" key="2">
    <citation type="submission" date="2023-04" db="EMBL/GenBank/DDBJ databases">
        <authorList>
            <person name="Bruccoleri R.E."/>
            <person name="Oakeley E.J."/>
            <person name="Faust A.-M."/>
            <person name="Dessus-Babus S."/>
            <person name="Altorfer M."/>
            <person name="Burckhardt D."/>
            <person name="Oertli M."/>
            <person name="Naumann U."/>
            <person name="Petersen F."/>
            <person name="Wong J."/>
        </authorList>
    </citation>
    <scope>NUCLEOTIDE SEQUENCE</scope>
    <source>
        <strain evidence="7">GSM-AAB239-AS_SAM_17_03QT</strain>
        <tissue evidence="7">Leaf</tissue>
    </source>
</reference>
<dbReference type="EMBL" id="JANAVB010038020">
    <property type="protein sequence ID" value="KAJ6801377.1"/>
    <property type="molecule type" value="Genomic_DNA"/>
</dbReference>
<evidence type="ECO:0000256" key="2">
    <source>
        <dbReference type="ARBA" id="ARBA00022741"/>
    </source>
</evidence>
<dbReference type="InterPro" id="IPR003959">
    <property type="entry name" value="ATPase_AAA_core"/>
</dbReference>
<protein>
    <submittedName>
        <fullName evidence="7">Vacuolar protein sorting-associated protein 4</fullName>
    </submittedName>
</protein>
<evidence type="ECO:0000259" key="6">
    <source>
        <dbReference type="SMART" id="SM00382"/>
    </source>
</evidence>
<evidence type="ECO:0000256" key="4">
    <source>
        <dbReference type="RuleBase" id="RU003651"/>
    </source>
</evidence>
<reference evidence="7" key="1">
    <citation type="journal article" date="2023" name="GigaByte">
        <title>Genome assembly of the bearded iris, Iris pallida Lam.</title>
        <authorList>
            <person name="Bruccoleri R.E."/>
            <person name="Oakeley E.J."/>
            <person name="Faust A.M.E."/>
            <person name="Altorfer M."/>
            <person name="Dessus-Babus S."/>
            <person name="Burckhardt D."/>
            <person name="Oertli M."/>
            <person name="Naumann U."/>
            <person name="Petersen F."/>
            <person name="Wong J."/>
        </authorList>
    </citation>
    <scope>NUCLEOTIDE SEQUENCE</scope>
    <source>
        <strain evidence="7">GSM-AAB239-AS_SAM_17_03QT</strain>
    </source>
</reference>
<dbReference type="Proteomes" id="UP001140949">
    <property type="component" value="Unassembled WGS sequence"/>
</dbReference>
<feature type="region of interest" description="Disordered" evidence="5">
    <location>
        <begin position="1"/>
        <end position="50"/>
    </location>
</feature>
<comment type="caution">
    <text evidence="7">The sequence shown here is derived from an EMBL/GenBank/DDBJ whole genome shotgun (WGS) entry which is preliminary data.</text>
</comment>
<feature type="region of interest" description="Disordered" evidence="5">
    <location>
        <begin position="242"/>
        <end position="269"/>
    </location>
</feature>
<name>A0AAX6EB82_IRIPA</name>
<dbReference type="SMART" id="SM00382">
    <property type="entry name" value="AAA"/>
    <property type="match status" value="1"/>
</dbReference>
<gene>
    <name evidence="7" type="ORF">M6B38_197710</name>
</gene>
<dbReference type="GO" id="GO:0005524">
    <property type="term" value="F:ATP binding"/>
    <property type="evidence" value="ECO:0007669"/>
    <property type="project" value="UniProtKB-KW"/>
</dbReference>
<feature type="region of interest" description="Disordered" evidence="5">
    <location>
        <begin position="559"/>
        <end position="579"/>
    </location>
</feature>
<keyword evidence="8" id="KW-1185">Reference proteome</keyword>
<dbReference type="SUPFAM" id="SSF52540">
    <property type="entry name" value="P-loop containing nucleoside triphosphate hydrolases"/>
    <property type="match status" value="1"/>
</dbReference>
<comment type="similarity">
    <text evidence="1 4">Belongs to the AAA ATPase family.</text>
</comment>
<dbReference type="PROSITE" id="PS00674">
    <property type="entry name" value="AAA"/>
    <property type="match status" value="1"/>
</dbReference>
<evidence type="ECO:0000313" key="8">
    <source>
        <dbReference type="Proteomes" id="UP001140949"/>
    </source>
</evidence>
<dbReference type="Gene3D" id="3.40.50.300">
    <property type="entry name" value="P-loop containing nucleotide triphosphate hydrolases"/>
    <property type="match status" value="1"/>
</dbReference>
<dbReference type="InterPro" id="IPR003593">
    <property type="entry name" value="AAA+_ATPase"/>
</dbReference>
<proteinExistence type="inferred from homology"/>
<accession>A0AAX6EB82</accession>
<organism evidence="7 8">
    <name type="scientific">Iris pallida</name>
    <name type="common">Sweet iris</name>
    <dbReference type="NCBI Taxonomy" id="29817"/>
    <lineage>
        <taxon>Eukaryota</taxon>
        <taxon>Viridiplantae</taxon>
        <taxon>Streptophyta</taxon>
        <taxon>Embryophyta</taxon>
        <taxon>Tracheophyta</taxon>
        <taxon>Spermatophyta</taxon>
        <taxon>Magnoliopsida</taxon>
        <taxon>Liliopsida</taxon>
        <taxon>Asparagales</taxon>
        <taxon>Iridaceae</taxon>
        <taxon>Iridoideae</taxon>
        <taxon>Irideae</taxon>
        <taxon>Iris</taxon>
    </lineage>
</organism>
<dbReference type="InterPro" id="IPR003960">
    <property type="entry name" value="ATPase_AAA_CS"/>
</dbReference>
<evidence type="ECO:0000256" key="5">
    <source>
        <dbReference type="SAM" id="MobiDB-lite"/>
    </source>
</evidence>
<dbReference type="AlphaFoldDB" id="A0AAX6EB82"/>